<dbReference type="AlphaFoldDB" id="A0AAN8WAJ3"/>
<dbReference type="EMBL" id="JBAMMX010000003">
    <property type="protein sequence ID" value="KAK6945036.1"/>
    <property type="molecule type" value="Genomic_DNA"/>
</dbReference>
<reference evidence="1 2" key="1">
    <citation type="submission" date="2023-12" db="EMBL/GenBank/DDBJ databases">
        <title>A high-quality genome assembly for Dillenia turbinata (Dilleniales).</title>
        <authorList>
            <person name="Chanderbali A."/>
        </authorList>
    </citation>
    <scope>NUCLEOTIDE SEQUENCE [LARGE SCALE GENOMIC DNA]</scope>
    <source>
        <strain evidence="1">LSX21</strain>
        <tissue evidence="1">Leaf</tissue>
    </source>
</reference>
<dbReference type="Proteomes" id="UP001370490">
    <property type="component" value="Unassembled WGS sequence"/>
</dbReference>
<name>A0AAN8WAJ3_9MAGN</name>
<dbReference type="Pfam" id="PF20431">
    <property type="entry name" value="E_motif"/>
    <property type="match status" value="1"/>
</dbReference>
<evidence type="ECO:0000313" key="1">
    <source>
        <dbReference type="EMBL" id="KAK6945036.1"/>
    </source>
</evidence>
<feature type="non-terminal residue" evidence="1">
    <location>
        <position position="164"/>
    </location>
</feature>
<sequence length="164" mass="18194">MAAFLSLHCHSLPLSSEIPLVKSSSSSSSNTISAAVSAHHSHQKGIHGDLEAAERTAKLLVQLDSERGGTYVLLSNIYSSLSKWEEAEATRDLMSDLTHPNSSKIYEMLDDMICRLKQAGYVPDKSEVPFDMDEEEKDNALSLHREASNCLWTRKHESTNDYLG</sequence>
<keyword evidence="2" id="KW-1185">Reference proteome</keyword>
<gene>
    <name evidence="1" type="ORF">RJ641_026138</name>
</gene>
<organism evidence="1 2">
    <name type="scientific">Dillenia turbinata</name>
    <dbReference type="NCBI Taxonomy" id="194707"/>
    <lineage>
        <taxon>Eukaryota</taxon>
        <taxon>Viridiplantae</taxon>
        <taxon>Streptophyta</taxon>
        <taxon>Embryophyta</taxon>
        <taxon>Tracheophyta</taxon>
        <taxon>Spermatophyta</taxon>
        <taxon>Magnoliopsida</taxon>
        <taxon>eudicotyledons</taxon>
        <taxon>Gunneridae</taxon>
        <taxon>Pentapetalae</taxon>
        <taxon>Dilleniales</taxon>
        <taxon>Dilleniaceae</taxon>
        <taxon>Dillenia</taxon>
    </lineage>
</organism>
<dbReference type="InterPro" id="IPR046848">
    <property type="entry name" value="E_motif"/>
</dbReference>
<comment type="caution">
    <text evidence="1">The sequence shown here is derived from an EMBL/GenBank/DDBJ whole genome shotgun (WGS) entry which is preliminary data.</text>
</comment>
<protein>
    <submittedName>
        <fullName evidence="1">E motif</fullName>
    </submittedName>
</protein>
<accession>A0AAN8WAJ3</accession>
<evidence type="ECO:0000313" key="2">
    <source>
        <dbReference type="Proteomes" id="UP001370490"/>
    </source>
</evidence>
<proteinExistence type="predicted"/>